<dbReference type="Gene3D" id="3.20.170.20">
    <property type="entry name" value="Protein of unknown function DUF952"/>
    <property type="match status" value="1"/>
</dbReference>
<dbReference type="PANTHER" id="PTHR34129">
    <property type="entry name" value="BLR1139 PROTEIN"/>
    <property type="match status" value="1"/>
</dbReference>
<dbReference type="Pfam" id="PF06108">
    <property type="entry name" value="DUF952"/>
    <property type="match status" value="1"/>
</dbReference>
<dbReference type="RefSeq" id="WP_203993378.1">
    <property type="nucleotide sequence ID" value="NZ_BOPG01000022.1"/>
</dbReference>
<dbReference type="AlphaFoldDB" id="A0A8J4E1E2"/>
<comment type="caution">
    <text evidence="1">The sequence shown here is derived from an EMBL/GenBank/DDBJ whole genome shotgun (WGS) entry which is preliminary data.</text>
</comment>
<dbReference type="PANTHER" id="PTHR34129:SF1">
    <property type="entry name" value="DUF952 DOMAIN-CONTAINING PROTEIN"/>
    <property type="match status" value="1"/>
</dbReference>
<protein>
    <recommendedName>
        <fullName evidence="3">DUF952 domain-containing protein</fullName>
    </recommendedName>
</protein>
<proteinExistence type="predicted"/>
<name>A0A8J4E1E2_9ACTN</name>
<dbReference type="InterPro" id="IPR009297">
    <property type="entry name" value="DUF952"/>
</dbReference>
<sequence>MTELFHLTEAATWEAARAAGEYRQSTRGVTLEQQGFIHCSLRHQVRPVAETFYADADDLVLLTVDLDKLTAPVRFESDFPHIYGPIPVDAVVNVVPVTRDDTGRMVLPG</sequence>
<dbReference type="Proteomes" id="UP000612585">
    <property type="component" value="Unassembled WGS sequence"/>
</dbReference>
<keyword evidence="2" id="KW-1185">Reference proteome</keyword>
<gene>
    <name evidence="1" type="ORF">Vau01_034330</name>
</gene>
<evidence type="ECO:0000313" key="2">
    <source>
        <dbReference type="Proteomes" id="UP000612585"/>
    </source>
</evidence>
<accession>A0A8J4E1E2</accession>
<reference evidence="1" key="1">
    <citation type="submission" date="2021-01" db="EMBL/GenBank/DDBJ databases">
        <title>Whole genome shotgun sequence of Virgisporangium aurantiacum NBRC 16421.</title>
        <authorList>
            <person name="Komaki H."/>
            <person name="Tamura T."/>
        </authorList>
    </citation>
    <scope>NUCLEOTIDE SEQUENCE</scope>
    <source>
        <strain evidence="1">NBRC 16421</strain>
    </source>
</reference>
<dbReference type="SUPFAM" id="SSF56399">
    <property type="entry name" value="ADP-ribosylation"/>
    <property type="match status" value="1"/>
</dbReference>
<evidence type="ECO:0000313" key="1">
    <source>
        <dbReference type="EMBL" id="GIJ55917.1"/>
    </source>
</evidence>
<organism evidence="1 2">
    <name type="scientific">Virgisporangium aurantiacum</name>
    <dbReference type="NCBI Taxonomy" id="175570"/>
    <lineage>
        <taxon>Bacteria</taxon>
        <taxon>Bacillati</taxon>
        <taxon>Actinomycetota</taxon>
        <taxon>Actinomycetes</taxon>
        <taxon>Micromonosporales</taxon>
        <taxon>Micromonosporaceae</taxon>
        <taxon>Virgisporangium</taxon>
    </lineage>
</organism>
<dbReference type="EMBL" id="BOPG01000022">
    <property type="protein sequence ID" value="GIJ55917.1"/>
    <property type="molecule type" value="Genomic_DNA"/>
</dbReference>
<evidence type="ECO:0008006" key="3">
    <source>
        <dbReference type="Google" id="ProtNLM"/>
    </source>
</evidence>